<feature type="transmembrane region" description="Helical" evidence="1">
    <location>
        <begin position="129"/>
        <end position="149"/>
    </location>
</feature>
<evidence type="ECO:0000313" key="3">
    <source>
        <dbReference type="Proteomes" id="UP000193498"/>
    </source>
</evidence>
<evidence type="ECO:0000313" key="2">
    <source>
        <dbReference type="EMBL" id="ORX94432.1"/>
    </source>
</evidence>
<feature type="transmembrane region" description="Helical" evidence="1">
    <location>
        <begin position="169"/>
        <end position="190"/>
    </location>
</feature>
<dbReference type="AlphaFoldDB" id="A0A1Y1Y8U5"/>
<dbReference type="PANTHER" id="PTHR31735">
    <property type="entry name" value="VACUOLAR MEMBRANE PROTEIN YPL162C"/>
    <property type="match status" value="1"/>
</dbReference>
<dbReference type="InterPro" id="IPR022127">
    <property type="entry name" value="STIMATE/YPL162C"/>
</dbReference>
<dbReference type="OrthoDB" id="431202at2759"/>
<dbReference type="STRING" id="1314790.A0A1Y1Y8U5"/>
<feature type="transmembrane region" description="Helical" evidence="1">
    <location>
        <begin position="6"/>
        <end position="25"/>
    </location>
</feature>
<keyword evidence="1" id="KW-1133">Transmembrane helix</keyword>
<organism evidence="2 3">
    <name type="scientific">Basidiobolus meristosporus CBS 931.73</name>
    <dbReference type="NCBI Taxonomy" id="1314790"/>
    <lineage>
        <taxon>Eukaryota</taxon>
        <taxon>Fungi</taxon>
        <taxon>Fungi incertae sedis</taxon>
        <taxon>Zoopagomycota</taxon>
        <taxon>Entomophthoromycotina</taxon>
        <taxon>Basidiobolomycetes</taxon>
        <taxon>Basidiobolales</taxon>
        <taxon>Basidiobolaceae</taxon>
        <taxon>Basidiobolus</taxon>
    </lineage>
</organism>
<dbReference type="EMBL" id="MCFE01000204">
    <property type="protein sequence ID" value="ORX94432.1"/>
    <property type="molecule type" value="Genomic_DNA"/>
</dbReference>
<dbReference type="GO" id="GO:0016020">
    <property type="term" value="C:membrane"/>
    <property type="evidence" value="ECO:0007669"/>
    <property type="project" value="TreeGrafter"/>
</dbReference>
<dbReference type="PANTHER" id="PTHR31735:SF1">
    <property type="entry name" value="VACUOLAR MEMBRANE PROTEIN YPL162C"/>
    <property type="match status" value="1"/>
</dbReference>
<comment type="caution">
    <text evidence="2">The sequence shown here is derived from an EMBL/GenBank/DDBJ whole genome shotgun (WGS) entry which is preliminary data.</text>
</comment>
<reference evidence="2 3" key="1">
    <citation type="submission" date="2016-07" db="EMBL/GenBank/DDBJ databases">
        <title>Pervasive Adenine N6-methylation of Active Genes in Fungi.</title>
        <authorList>
            <consortium name="DOE Joint Genome Institute"/>
            <person name="Mondo S.J."/>
            <person name="Dannebaum R.O."/>
            <person name="Kuo R.C."/>
            <person name="Labutti K."/>
            <person name="Haridas S."/>
            <person name="Kuo A."/>
            <person name="Salamov A."/>
            <person name="Ahrendt S.R."/>
            <person name="Lipzen A."/>
            <person name="Sullivan W."/>
            <person name="Andreopoulos W.B."/>
            <person name="Clum A."/>
            <person name="Lindquist E."/>
            <person name="Daum C."/>
            <person name="Ramamoorthy G.K."/>
            <person name="Gryganskyi A."/>
            <person name="Culley D."/>
            <person name="Magnuson J.K."/>
            <person name="James T.Y."/>
            <person name="O'Malley M.A."/>
            <person name="Stajich J.E."/>
            <person name="Spatafora J.W."/>
            <person name="Visel A."/>
            <person name="Grigoriev I.V."/>
        </authorList>
    </citation>
    <scope>NUCLEOTIDE SEQUENCE [LARGE SCALE GENOMIC DNA]</scope>
    <source>
        <strain evidence="2 3">CBS 931.73</strain>
    </source>
</reference>
<feature type="transmembrane region" description="Helical" evidence="1">
    <location>
        <begin position="77"/>
        <end position="96"/>
    </location>
</feature>
<accession>A0A1Y1Y8U5</accession>
<keyword evidence="1" id="KW-0812">Transmembrane</keyword>
<dbReference type="Pfam" id="PF12400">
    <property type="entry name" value="STIMATE"/>
    <property type="match status" value="1"/>
</dbReference>
<evidence type="ECO:0008006" key="4">
    <source>
        <dbReference type="Google" id="ProtNLM"/>
    </source>
</evidence>
<feature type="transmembrane region" description="Helical" evidence="1">
    <location>
        <begin position="46"/>
        <end position="65"/>
    </location>
</feature>
<gene>
    <name evidence="2" type="ORF">K493DRAFT_162016</name>
</gene>
<keyword evidence="3" id="KW-1185">Reference proteome</keyword>
<keyword evidence="1" id="KW-0472">Membrane</keyword>
<protein>
    <recommendedName>
        <fullName evidence="4">Vaculolar membrane protein-domain-containing protein</fullName>
    </recommendedName>
</protein>
<dbReference type="Proteomes" id="UP000193498">
    <property type="component" value="Unassembled WGS sequence"/>
</dbReference>
<feature type="non-terminal residue" evidence="2">
    <location>
        <position position="1"/>
    </location>
</feature>
<proteinExistence type="predicted"/>
<name>A0A1Y1Y8U5_9FUNG</name>
<sequence>CSLTDDFAIIVQGFLASTAFMTLLIKRQKETPRRPLLIWFFDTSKQGFAAGFIHFFNVFLSYASLITDEQSNPCDWYFLNVFMDTTVGVATMYVLIKYSNCLIARYRWDELRTGEYGHPPEVMIWLKQLGWFIGMTVVNKLLLLIIYSIPFVLPVVRALLEPFRPLPKIEVVFVMLLFPLVMNIVQFWLVDQFLK</sequence>
<evidence type="ECO:0000256" key="1">
    <source>
        <dbReference type="SAM" id="Phobius"/>
    </source>
</evidence>
<dbReference type="InParanoid" id="A0A1Y1Y8U5"/>
<feature type="non-terminal residue" evidence="2">
    <location>
        <position position="195"/>
    </location>
</feature>